<dbReference type="Proteomes" id="UP001466331">
    <property type="component" value="Unassembled WGS sequence"/>
</dbReference>
<dbReference type="RefSeq" id="WP_420070132.1">
    <property type="nucleotide sequence ID" value="NZ_JBCHKQ010000004.1"/>
</dbReference>
<sequence>MRMFKYIATVSILILFSLLIFQSYKYQELEKKLLEIQQKQEELVEENKRLIAAIEVMSSPQRIEKIAKDGLGLEKVDRNKIITIEVK</sequence>
<dbReference type="InterPro" id="IPR007060">
    <property type="entry name" value="FtsL/DivIC"/>
</dbReference>
<proteinExistence type="predicted"/>
<dbReference type="InterPro" id="IPR011922">
    <property type="entry name" value="Cell_div_FtsL"/>
</dbReference>
<evidence type="ECO:0000256" key="9">
    <source>
        <dbReference type="SAM" id="Coils"/>
    </source>
</evidence>
<dbReference type="GO" id="GO:0051301">
    <property type="term" value="P:cell division"/>
    <property type="evidence" value="ECO:0007669"/>
    <property type="project" value="UniProtKB-KW"/>
</dbReference>
<keyword evidence="9" id="KW-0175">Coiled coil</keyword>
<evidence type="ECO:0000256" key="5">
    <source>
        <dbReference type="ARBA" id="ARBA00022989"/>
    </source>
</evidence>
<keyword evidence="6" id="KW-0472">Membrane</keyword>
<gene>
    <name evidence="10" type="primary">ftsL</name>
    <name evidence="10" type="ORF">WKV44_09010</name>
</gene>
<keyword evidence="4" id="KW-0812">Transmembrane</keyword>
<protein>
    <recommendedName>
        <fullName evidence="8">Cell division protein FtsL</fullName>
    </recommendedName>
</protein>
<keyword evidence="5" id="KW-1133">Transmembrane helix</keyword>
<keyword evidence="11" id="KW-1185">Reference proteome</keyword>
<feature type="coiled-coil region" evidence="9">
    <location>
        <begin position="26"/>
        <end position="53"/>
    </location>
</feature>
<comment type="caution">
    <text evidence="10">The sequence shown here is derived from an EMBL/GenBank/DDBJ whole genome shotgun (WGS) entry which is preliminary data.</text>
</comment>
<reference evidence="10 11" key="1">
    <citation type="submission" date="2024-03" db="EMBL/GenBank/DDBJ databases">
        <title>Ignisphaera cupida sp. nov., a hyperthermophilic hydrolytic archaeon from a hot spring of Kamchatka, and proposal of Ignisphaeraceae fam. nov.</title>
        <authorList>
            <person name="Podosokorskaya O.A."/>
            <person name="Elcheninov A.G."/>
            <person name="Maltseva A.I."/>
            <person name="Zayulina K.S."/>
            <person name="Novikov A."/>
            <person name="Merkel A.Y."/>
        </authorList>
    </citation>
    <scope>NUCLEOTIDE SEQUENCE [LARGE SCALE GENOMIC DNA]</scope>
    <source>
        <strain evidence="10 11">38H-sp</strain>
    </source>
</reference>
<evidence type="ECO:0000256" key="2">
    <source>
        <dbReference type="ARBA" id="ARBA00022475"/>
    </source>
</evidence>
<evidence type="ECO:0000313" key="11">
    <source>
        <dbReference type="Proteomes" id="UP001466331"/>
    </source>
</evidence>
<keyword evidence="2" id="KW-1003">Cell membrane</keyword>
<evidence type="ECO:0000256" key="1">
    <source>
        <dbReference type="ARBA" id="ARBA00004401"/>
    </source>
</evidence>
<evidence type="ECO:0000256" key="3">
    <source>
        <dbReference type="ARBA" id="ARBA00022618"/>
    </source>
</evidence>
<organism evidence="10 11">
    <name type="scientific">Rarispira pelagica</name>
    <dbReference type="NCBI Taxonomy" id="3141764"/>
    <lineage>
        <taxon>Bacteria</taxon>
        <taxon>Pseudomonadati</taxon>
        <taxon>Spirochaetota</taxon>
        <taxon>Spirochaetia</taxon>
        <taxon>Winmispirales</taxon>
        <taxon>Winmispiraceae</taxon>
        <taxon>Rarispira</taxon>
    </lineage>
</organism>
<keyword evidence="7" id="KW-0131">Cell cycle</keyword>
<evidence type="ECO:0000256" key="8">
    <source>
        <dbReference type="NCBIfam" id="TIGR02209"/>
    </source>
</evidence>
<keyword evidence="3 10" id="KW-0132">Cell division</keyword>
<evidence type="ECO:0000256" key="6">
    <source>
        <dbReference type="ARBA" id="ARBA00023136"/>
    </source>
</evidence>
<accession>A0ABU9UDE9</accession>
<comment type="subcellular location">
    <subcellularLocation>
        <location evidence="1">Cell membrane</location>
        <topology evidence="1">Single-pass type II membrane protein</topology>
    </subcellularLocation>
</comment>
<dbReference type="Pfam" id="PF04977">
    <property type="entry name" value="DivIC"/>
    <property type="match status" value="1"/>
</dbReference>
<evidence type="ECO:0000256" key="7">
    <source>
        <dbReference type="ARBA" id="ARBA00023306"/>
    </source>
</evidence>
<dbReference type="EMBL" id="JBCHKQ010000004">
    <property type="protein sequence ID" value="MEM5948681.1"/>
    <property type="molecule type" value="Genomic_DNA"/>
</dbReference>
<evidence type="ECO:0000256" key="4">
    <source>
        <dbReference type="ARBA" id="ARBA00022692"/>
    </source>
</evidence>
<name>A0ABU9UDE9_9SPIR</name>
<evidence type="ECO:0000313" key="10">
    <source>
        <dbReference type="EMBL" id="MEM5948681.1"/>
    </source>
</evidence>
<dbReference type="NCBIfam" id="TIGR02209">
    <property type="entry name" value="ftsL_broad"/>
    <property type="match status" value="1"/>
</dbReference>